<evidence type="ECO:0000256" key="1">
    <source>
        <dbReference type="SAM" id="MobiDB-lite"/>
    </source>
</evidence>
<feature type="region of interest" description="Disordered" evidence="1">
    <location>
        <begin position="533"/>
        <end position="553"/>
    </location>
</feature>
<feature type="compositionally biased region" description="Polar residues" evidence="1">
    <location>
        <begin position="536"/>
        <end position="553"/>
    </location>
</feature>
<name>A0A915ETQ5_9BILA</name>
<sequence>MRSPKLVLATSNEDMHDQPNLDSSMPTPSNGFGYKNLGRKKSNPAWAFFIDLRDQGLPGIKCRHCDFVSDDRSPLTMKYHIKKLHNTGVGDFGAFWKSNIDCKQRENRLQICQLQYTRTRNTRHSLTSNTPEQTASKKGLKKLSKEDPNDDLVDEAPILSQEIDQDPSSSSIKTEEKEQTYSFPLKLEKAVAPPLLDYVEPHRPRNSNLWIHLGRFDTEEEMHAVRSKQKVSKRRAEVMKHGTKIRYRCNRWKRTKCAYQMYAYFADSKIDLYESGEHDHSGEKLAQHLMRMQNKGETGGVASTSCSTSQSIVAKQFKLSQEDILNNLLRQATNKQEIVTVNSNSQNYVEHEDGMTPKLLIQESNPTAQLLNMANAQFDLQQEAERLAAAAAQSLTPHTSSPCLTNGVGTKRKASQVPDKFIWSDESSKSQLMELASELDMIASFGEKRSEFTFTCKASTHKSVRFIDQGECVQVENMHNQSVKEKEVWTKGDWSQFLWAVRGKCVHYLLLIHSSTPNNSGINGVVAPWHKGGMDKQSTPPGNTSKESFNMII</sequence>
<evidence type="ECO:0000313" key="2">
    <source>
        <dbReference type="Proteomes" id="UP000887574"/>
    </source>
</evidence>
<feature type="compositionally biased region" description="Polar residues" evidence="1">
    <location>
        <begin position="122"/>
        <end position="136"/>
    </location>
</feature>
<dbReference type="WBParaSite" id="jg8874">
    <property type="protein sequence ID" value="jg8874"/>
    <property type="gene ID" value="jg8874"/>
</dbReference>
<feature type="region of interest" description="Disordered" evidence="1">
    <location>
        <begin position="1"/>
        <end position="27"/>
    </location>
</feature>
<feature type="region of interest" description="Disordered" evidence="1">
    <location>
        <begin position="122"/>
        <end position="177"/>
    </location>
</feature>
<dbReference type="AlphaFoldDB" id="A0A915ETQ5"/>
<protein>
    <submittedName>
        <fullName evidence="3">BED-type domain-containing protein</fullName>
    </submittedName>
</protein>
<keyword evidence="2" id="KW-1185">Reference proteome</keyword>
<dbReference type="Proteomes" id="UP000887574">
    <property type="component" value="Unplaced"/>
</dbReference>
<reference evidence="3" key="1">
    <citation type="submission" date="2022-11" db="UniProtKB">
        <authorList>
            <consortium name="WormBaseParasite"/>
        </authorList>
    </citation>
    <scope>IDENTIFICATION</scope>
</reference>
<evidence type="ECO:0000313" key="3">
    <source>
        <dbReference type="WBParaSite" id="jg8874"/>
    </source>
</evidence>
<accession>A0A915ETQ5</accession>
<organism evidence="2 3">
    <name type="scientific">Ditylenchus dipsaci</name>
    <dbReference type="NCBI Taxonomy" id="166011"/>
    <lineage>
        <taxon>Eukaryota</taxon>
        <taxon>Metazoa</taxon>
        <taxon>Ecdysozoa</taxon>
        <taxon>Nematoda</taxon>
        <taxon>Chromadorea</taxon>
        <taxon>Rhabditida</taxon>
        <taxon>Tylenchina</taxon>
        <taxon>Tylenchomorpha</taxon>
        <taxon>Sphaerularioidea</taxon>
        <taxon>Anguinidae</taxon>
        <taxon>Anguininae</taxon>
        <taxon>Ditylenchus</taxon>
    </lineage>
</organism>
<proteinExistence type="predicted"/>